<name>A0A9P6Q3L7_9FUNG</name>
<dbReference type="PANTHER" id="PTHR10742:SF386">
    <property type="entry name" value="LYSINE-SPECIFIC HISTONE DEMETHYLASE 1A"/>
    <property type="match status" value="1"/>
</dbReference>
<keyword evidence="2" id="KW-0560">Oxidoreductase</keyword>
<comment type="similarity">
    <text evidence="1">Belongs to the flavin monoamine oxidase family.</text>
</comment>
<dbReference type="Proteomes" id="UP000726737">
    <property type="component" value="Unassembled WGS sequence"/>
</dbReference>
<dbReference type="OrthoDB" id="5046242at2759"/>
<dbReference type="InterPro" id="IPR036188">
    <property type="entry name" value="FAD/NAD-bd_sf"/>
</dbReference>
<dbReference type="EMBL" id="JAAAJA010000170">
    <property type="protein sequence ID" value="KAG0259928.1"/>
    <property type="molecule type" value="Genomic_DNA"/>
</dbReference>
<dbReference type="PANTHER" id="PTHR10742">
    <property type="entry name" value="FLAVIN MONOAMINE OXIDASE"/>
    <property type="match status" value="1"/>
</dbReference>
<dbReference type="SUPFAM" id="SSF54373">
    <property type="entry name" value="FAD-linked reductases, C-terminal domain"/>
    <property type="match status" value="1"/>
</dbReference>
<accession>A0A9P6Q3L7</accession>
<protein>
    <recommendedName>
        <fullName evidence="3">Amine oxidase domain-containing protein</fullName>
    </recommendedName>
</protein>
<dbReference type="InterPro" id="IPR002937">
    <property type="entry name" value="Amino_oxidase"/>
</dbReference>
<dbReference type="GO" id="GO:0016491">
    <property type="term" value="F:oxidoreductase activity"/>
    <property type="evidence" value="ECO:0007669"/>
    <property type="project" value="UniProtKB-KW"/>
</dbReference>
<comment type="caution">
    <text evidence="4">The sequence shown here is derived from an EMBL/GenBank/DDBJ whole genome shotgun (WGS) entry which is preliminary data.</text>
</comment>
<feature type="domain" description="Amine oxidase" evidence="3">
    <location>
        <begin position="15"/>
        <end position="557"/>
    </location>
</feature>
<evidence type="ECO:0000313" key="4">
    <source>
        <dbReference type="EMBL" id="KAG0259928.1"/>
    </source>
</evidence>
<dbReference type="InterPro" id="IPR050281">
    <property type="entry name" value="Flavin_monoamine_oxidase"/>
</dbReference>
<dbReference type="GO" id="GO:0003682">
    <property type="term" value="F:chromatin binding"/>
    <property type="evidence" value="ECO:0007669"/>
    <property type="project" value="TreeGrafter"/>
</dbReference>
<dbReference type="GO" id="GO:0006338">
    <property type="term" value="P:chromatin remodeling"/>
    <property type="evidence" value="ECO:0007669"/>
    <property type="project" value="TreeGrafter"/>
</dbReference>
<reference evidence="4" key="1">
    <citation type="journal article" date="2020" name="Fungal Divers.">
        <title>Resolving the Mortierellaceae phylogeny through synthesis of multi-gene phylogenetics and phylogenomics.</title>
        <authorList>
            <person name="Vandepol N."/>
            <person name="Liber J."/>
            <person name="Desiro A."/>
            <person name="Na H."/>
            <person name="Kennedy M."/>
            <person name="Barry K."/>
            <person name="Grigoriev I.V."/>
            <person name="Miller A.N."/>
            <person name="O'Donnell K."/>
            <person name="Stajich J.E."/>
            <person name="Bonito G."/>
        </authorList>
    </citation>
    <scope>NUCLEOTIDE SEQUENCE</scope>
    <source>
        <strain evidence="4">KOD948</strain>
    </source>
</reference>
<evidence type="ECO:0000259" key="3">
    <source>
        <dbReference type="Pfam" id="PF01593"/>
    </source>
</evidence>
<proteinExistence type="inferred from homology"/>
<gene>
    <name evidence="4" type="ORF">BG011_002281</name>
</gene>
<evidence type="ECO:0000313" key="5">
    <source>
        <dbReference type="Proteomes" id="UP000726737"/>
    </source>
</evidence>
<dbReference type="Gene3D" id="3.90.660.10">
    <property type="match status" value="1"/>
</dbReference>
<evidence type="ECO:0000256" key="2">
    <source>
        <dbReference type="ARBA" id="ARBA00023002"/>
    </source>
</evidence>
<dbReference type="Pfam" id="PF01593">
    <property type="entry name" value="Amino_oxidase"/>
    <property type="match status" value="1"/>
</dbReference>
<dbReference type="SUPFAM" id="SSF51905">
    <property type="entry name" value="FAD/NAD(P)-binding domain"/>
    <property type="match status" value="1"/>
</dbReference>
<dbReference type="GO" id="GO:0050660">
    <property type="term" value="F:flavin adenine dinucleotide binding"/>
    <property type="evidence" value="ECO:0007669"/>
    <property type="project" value="TreeGrafter"/>
</dbReference>
<keyword evidence="5" id="KW-1185">Reference proteome</keyword>
<evidence type="ECO:0000256" key="1">
    <source>
        <dbReference type="ARBA" id="ARBA00005995"/>
    </source>
</evidence>
<dbReference type="AlphaFoldDB" id="A0A9P6Q3L7"/>
<dbReference type="Gene3D" id="3.50.50.60">
    <property type="entry name" value="FAD/NAD(P)-binding domain"/>
    <property type="match status" value="1"/>
</dbReference>
<sequence>MTIQKPSVIIIGGGMAGLGAAQKLSKDPNVHVTLLEARDYLGGRVVTHRNLIPPDLEVAGLVPQGSSDITFDFGASWVHGVDPVNPLMPLLNSGRVEYAHTDSDIMWLRRDRNRCSTSSQDQGRSTIEAATSLPIEESDHYWQVTWDIFDQAREYAEQHREKIPEDLSLKQWLTQYLSSKQSRDPEGKDYMSKQDKRIVPALALYWADENAIPMDKVSMKYLDAEIIFPGDHSLVINGFDRVVKVLASEIKGVRVLLEHVVERIEYNEANVSVVTDNGVFSADKVLVTLPLGVLKAQSTTLFSPPLPSTKQLAIERLGFGTMFKIILFFPSCFWPADKHFLNFLPVSSSESSSSSSKPDPDLMTHFKLNTRQIEALTAYMQDLANYSSLMPHFNIPILIGYATNRAAELMECLSDQEARTVYICQMAHYFDILLDPKQQDSLLPKVSFMTRWNQDPFARGSYASIPVGASQQDLEAFEVPVSARQYLQLDGDDDYENEDTNSVVNGSGGAVGSATWMAVDDPDQGRVFFAGEHTSPGHFASVHGAMMSGYREAARILGQHS</sequence>
<organism evidence="4 5">
    <name type="scientific">Mortierella polycephala</name>
    <dbReference type="NCBI Taxonomy" id="41804"/>
    <lineage>
        <taxon>Eukaryota</taxon>
        <taxon>Fungi</taxon>
        <taxon>Fungi incertae sedis</taxon>
        <taxon>Mucoromycota</taxon>
        <taxon>Mortierellomycotina</taxon>
        <taxon>Mortierellomycetes</taxon>
        <taxon>Mortierellales</taxon>
        <taxon>Mortierellaceae</taxon>
        <taxon>Mortierella</taxon>
    </lineage>
</organism>